<reference evidence="1" key="1">
    <citation type="submission" date="2023-06" db="EMBL/GenBank/DDBJ databases">
        <authorList>
            <person name="Jiang Y."/>
            <person name="Liu Q."/>
        </authorList>
    </citation>
    <scope>NUCLEOTIDE SEQUENCE</scope>
    <source>
        <strain evidence="1">CGMCC 1.12089</strain>
    </source>
</reference>
<dbReference type="Proteomes" id="UP001174908">
    <property type="component" value="Unassembled WGS sequence"/>
</dbReference>
<keyword evidence="2" id="KW-1185">Reference proteome</keyword>
<organism evidence="1 2">
    <name type="scientific">Variovorax dokdonensis</name>
    <dbReference type="NCBI Taxonomy" id="344883"/>
    <lineage>
        <taxon>Bacteria</taxon>
        <taxon>Pseudomonadati</taxon>
        <taxon>Pseudomonadota</taxon>
        <taxon>Betaproteobacteria</taxon>
        <taxon>Burkholderiales</taxon>
        <taxon>Comamonadaceae</taxon>
        <taxon>Variovorax</taxon>
    </lineage>
</organism>
<gene>
    <name evidence="1" type="ORF">QTH91_08190</name>
</gene>
<dbReference type="RefSeq" id="WP_286659492.1">
    <property type="nucleotide sequence ID" value="NZ_JASZYV010000001.1"/>
</dbReference>
<accession>A0ABT7N958</accession>
<comment type="caution">
    <text evidence="1">The sequence shown here is derived from an EMBL/GenBank/DDBJ whole genome shotgun (WGS) entry which is preliminary data.</text>
</comment>
<name>A0ABT7N958_9BURK</name>
<protein>
    <submittedName>
        <fullName evidence="1">Uncharacterized protein</fullName>
    </submittedName>
</protein>
<sequence>MASYASSIASATDSAGWELRFPALFAGRRGYAFPCDAEGCVDMDHLSETALQNYLYARAMMGRETGWPSVLRSSAHAHA</sequence>
<proteinExistence type="predicted"/>
<evidence type="ECO:0000313" key="2">
    <source>
        <dbReference type="Proteomes" id="UP001174908"/>
    </source>
</evidence>
<dbReference type="EMBL" id="JASZYV010000001">
    <property type="protein sequence ID" value="MDM0044454.1"/>
    <property type="molecule type" value="Genomic_DNA"/>
</dbReference>
<evidence type="ECO:0000313" key="1">
    <source>
        <dbReference type="EMBL" id="MDM0044454.1"/>
    </source>
</evidence>